<sequence>MILFYNLLVNNILKIKKNKKINILQSSYPQEKLQRSLIIFRRVQFEQRKQIVNCKNRKCACFKIIITNYLYRNIYIGYLNQLSNLVDRYKKIIIDVIQKKENLRNDLEKVIFYYYYLGIILLIIQRDIQGIDSQQCITDDAIIQIEDNIKYLFQEINKNQNSFNQEKLKQCLIPKFDKPTILPQYQILKDKLQILKDNMASLLMQKPVDQNQDPKNYKRDLKFSNIYKQSKIQVSLDGKVAFAKEDVCQVFLCEQAVPNNRQISIHIMIKKQTVNQKDFIRIRRYY</sequence>
<organism evidence="1 2">
    <name type="scientific">Paramecium octaurelia</name>
    <dbReference type="NCBI Taxonomy" id="43137"/>
    <lineage>
        <taxon>Eukaryota</taxon>
        <taxon>Sar</taxon>
        <taxon>Alveolata</taxon>
        <taxon>Ciliophora</taxon>
        <taxon>Intramacronucleata</taxon>
        <taxon>Oligohymenophorea</taxon>
        <taxon>Peniculida</taxon>
        <taxon>Parameciidae</taxon>
        <taxon>Paramecium</taxon>
    </lineage>
</organism>
<accession>A0A8S1X2M1</accession>
<protein>
    <submittedName>
        <fullName evidence="1">Uncharacterized protein</fullName>
    </submittedName>
</protein>
<evidence type="ECO:0000313" key="2">
    <source>
        <dbReference type="Proteomes" id="UP000683925"/>
    </source>
</evidence>
<evidence type="ECO:0000313" key="1">
    <source>
        <dbReference type="EMBL" id="CAD8194855.1"/>
    </source>
</evidence>
<proteinExistence type="predicted"/>
<dbReference type="AlphaFoldDB" id="A0A8S1X2M1"/>
<dbReference type="Proteomes" id="UP000683925">
    <property type="component" value="Unassembled WGS sequence"/>
</dbReference>
<keyword evidence="2" id="KW-1185">Reference proteome</keyword>
<dbReference type="OrthoDB" id="308721at2759"/>
<name>A0A8S1X2M1_PAROT</name>
<comment type="caution">
    <text evidence="1">The sequence shown here is derived from an EMBL/GenBank/DDBJ whole genome shotgun (WGS) entry which is preliminary data.</text>
</comment>
<dbReference type="EMBL" id="CAJJDP010000107">
    <property type="protein sequence ID" value="CAD8194855.1"/>
    <property type="molecule type" value="Genomic_DNA"/>
</dbReference>
<reference evidence="1" key="1">
    <citation type="submission" date="2021-01" db="EMBL/GenBank/DDBJ databases">
        <authorList>
            <consortium name="Genoscope - CEA"/>
            <person name="William W."/>
        </authorList>
    </citation>
    <scope>NUCLEOTIDE SEQUENCE</scope>
</reference>
<gene>
    <name evidence="1" type="ORF">POCTA_138.1.T1070189</name>
</gene>